<accession>A0A2A5WAU9</accession>
<evidence type="ECO:0000313" key="2">
    <source>
        <dbReference type="EMBL" id="PDH33423.1"/>
    </source>
</evidence>
<comment type="caution">
    <text evidence="2">The sequence shown here is derived from an EMBL/GenBank/DDBJ whole genome shotgun (WGS) entry which is preliminary data.</text>
</comment>
<dbReference type="AlphaFoldDB" id="A0A2A5WAU9"/>
<organism evidence="2 3">
    <name type="scientific">OM182 bacterium MED-G28</name>
    <dbReference type="NCBI Taxonomy" id="1986256"/>
    <lineage>
        <taxon>Bacteria</taxon>
        <taxon>Pseudomonadati</taxon>
        <taxon>Pseudomonadota</taxon>
        <taxon>Gammaproteobacteria</taxon>
        <taxon>OMG group</taxon>
        <taxon>OM182 clade</taxon>
    </lineage>
</organism>
<feature type="signal peptide" evidence="1">
    <location>
        <begin position="1"/>
        <end position="25"/>
    </location>
</feature>
<dbReference type="Proteomes" id="UP000219329">
    <property type="component" value="Unassembled WGS sequence"/>
</dbReference>
<evidence type="ECO:0000256" key="1">
    <source>
        <dbReference type="SAM" id="SignalP"/>
    </source>
</evidence>
<keyword evidence="1" id="KW-0732">Signal</keyword>
<dbReference type="EMBL" id="NTJZ01000008">
    <property type="protein sequence ID" value="PDH33423.1"/>
    <property type="molecule type" value="Genomic_DNA"/>
</dbReference>
<sequence>MRITNKHIAAAVLGLIASVALTVQAQSTDNARFLSLAPSGGLPIIPVMEGWTANPDGTTSYSFGIINRNDESMDIPLGEGNYIEPAKFDGIQPTHFPAGRSTGAFSVTVSESERELDIWWYIKTGDNEALKVPGRHGSSAYELDFILPRPQGGMQPLVGIGENGAQRVGLYAQIGDYPRNPAQSGIPIELTVNITDPAERDPNDARFEEAIPLGVRFFKYQGPGDVEFTRHPDTEVPVNPYEADDPRFRFFREPQPNQMQVDGPGGIGRVYATFSEPGEYIISTKVDVHRGPDSSDGDQCCWTNVYQRVTVE</sequence>
<evidence type="ECO:0000313" key="3">
    <source>
        <dbReference type="Proteomes" id="UP000219329"/>
    </source>
</evidence>
<reference evidence="2 3" key="1">
    <citation type="submission" date="2017-08" db="EMBL/GenBank/DDBJ databases">
        <title>Fine stratification of microbial communities through a metagenomic profile of the photic zone.</title>
        <authorList>
            <person name="Haro-Moreno J.M."/>
            <person name="Lopez-Perez M."/>
            <person name="De La Torre J."/>
            <person name="Picazo A."/>
            <person name="Camacho A."/>
            <person name="Rodriguez-Valera F."/>
        </authorList>
    </citation>
    <scope>NUCLEOTIDE SEQUENCE [LARGE SCALE GENOMIC DNA]</scope>
    <source>
        <strain evidence="2">MED-G28</strain>
    </source>
</reference>
<name>A0A2A5WAU9_9GAMM</name>
<proteinExistence type="predicted"/>
<protein>
    <submittedName>
        <fullName evidence="2">Uncharacterized protein</fullName>
    </submittedName>
</protein>
<feature type="chain" id="PRO_5012201858" evidence="1">
    <location>
        <begin position="26"/>
        <end position="312"/>
    </location>
</feature>
<gene>
    <name evidence="2" type="ORF">CNF02_08220</name>
</gene>